<dbReference type="Gene3D" id="1.10.357.10">
    <property type="entry name" value="Tetracycline Repressor, domain 2"/>
    <property type="match status" value="1"/>
</dbReference>
<sequence>MRRCVAEHRRWFLGVLREADAAGHPEPEDLARTLLVLRDGAMAGGYLDDLGDVAETLRKTTERLLDA</sequence>
<proteinExistence type="predicted"/>
<reference evidence="1 2" key="1">
    <citation type="submission" date="2015-10" db="EMBL/GenBank/DDBJ databases">
        <title>Draft genome sequence of Streptomyces corchorusii DSM 40340, type strain for the species Streptomyces corchorusii.</title>
        <authorList>
            <person name="Ruckert C."/>
            <person name="Winkler A."/>
            <person name="Kalinowski J."/>
            <person name="Kampfer P."/>
            <person name="Glaeser S."/>
        </authorList>
    </citation>
    <scope>NUCLEOTIDE SEQUENCE [LARGE SCALE GENOMIC DNA]</scope>
    <source>
        <strain evidence="1 2">DSM 40340</strain>
    </source>
</reference>
<dbReference type="Proteomes" id="UP000053398">
    <property type="component" value="Unassembled WGS sequence"/>
</dbReference>
<name>A0A101PRQ0_STRCK</name>
<organism evidence="1 2">
    <name type="scientific">Streptomyces corchorusii</name>
    <name type="common">Streptomyces chibaensis</name>
    <dbReference type="NCBI Taxonomy" id="1903"/>
    <lineage>
        <taxon>Bacteria</taxon>
        <taxon>Bacillati</taxon>
        <taxon>Actinomycetota</taxon>
        <taxon>Actinomycetes</taxon>
        <taxon>Kitasatosporales</taxon>
        <taxon>Streptomycetaceae</taxon>
        <taxon>Streptomyces</taxon>
    </lineage>
</organism>
<comment type="caution">
    <text evidence="1">The sequence shown here is derived from an EMBL/GenBank/DDBJ whole genome shotgun (WGS) entry which is preliminary data.</text>
</comment>
<accession>A0A101PRQ0</accession>
<keyword evidence="2" id="KW-1185">Reference proteome</keyword>
<evidence type="ECO:0000313" key="2">
    <source>
        <dbReference type="Proteomes" id="UP000053398"/>
    </source>
</evidence>
<evidence type="ECO:0000313" key="1">
    <source>
        <dbReference type="EMBL" id="KUN16218.1"/>
    </source>
</evidence>
<gene>
    <name evidence="1" type="ORF">AQJ11_41020</name>
</gene>
<protein>
    <recommendedName>
        <fullName evidence="3">TetR family transcriptional regulator</fullName>
    </recommendedName>
</protein>
<dbReference type="EMBL" id="LMWP01000062">
    <property type="protein sequence ID" value="KUN16218.1"/>
    <property type="molecule type" value="Genomic_DNA"/>
</dbReference>
<dbReference type="AlphaFoldDB" id="A0A101PRQ0"/>
<evidence type="ECO:0008006" key="3">
    <source>
        <dbReference type="Google" id="ProtNLM"/>
    </source>
</evidence>